<dbReference type="PANTHER" id="PTHR43174">
    <property type="entry name" value="UDP-N-ACETYLGLUCOSAMINE 2-EPIMERASE"/>
    <property type="match status" value="1"/>
</dbReference>
<dbReference type="EMBL" id="UAUX01000010">
    <property type="protein sequence ID" value="SPZ99720.1"/>
    <property type="molecule type" value="Genomic_DNA"/>
</dbReference>
<dbReference type="PANTHER" id="PTHR43174:SF2">
    <property type="entry name" value="UDP-N-ACETYLGLUCOSAMINE 2-EPIMERASE"/>
    <property type="match status" value="1"/>
</dbReference>
<dbReference type="EC" id="5.1.3.14" evidence="1"/>
<dbReference type="GO" id="GO:0008761">
    <property type="term" value="F:UDP-N-acetylglucosamine 2-epimerase activity"/>
    <property type="evidence" value="ECO:0007669"/>
    <property type="project" value="UniProtKB-EC"/>
</dbReference>
<dbReference type="InterPro" id="IPR029767">
    <property type="entry name" value="WecB-like"/>
</dbReference>
<organism evidence="1 2">
    <name type="scientific">Staphylococcus aureus</name>
    <dbReference type="NCBI Taxonomy" id="1280"/>
    <lineage>
        <taxon>Bacteria</taxon>
        <taxon>Bacillati</taxon>
        <taxon>Bacillota</taxon>
        <taxon>Bacilli</taxon>
        <taxon>Bacillales</taxon>
        <taxon>Staphylococcaceae</taxon>
        <taxon>Staphylococcus</taxon>
    </lineage>
</organism>
<dbReference type="Proteomes" id="UP000249913">
    <property type="component" value="Unassembled WGS sequence"/>
</dbReference>
<name>A0A2X2MDC9_STAAU</name>
<protein>
    <submittedName>
        <fullName evidence="1">UDP-GlcNAc 2-epimerase</fullName>
        <ecNumber evidence="1">5.1.3.14</ecNumber>
    </submittedName>
</protein>
<dbReference type="AlphaFoldDB" id="A0A2X2MDC9"/>
<reference evidence="1 2" key="1">
    <citation type="submission" date="2018-06" db="EMBL/GenBank/DDBJ databases">
        <authorList>
            <consortium name="Pathogen Informatics"/>
            <person name="Doyle S."/>
        </authorList>
    </citation>
    <scope>NUCLEOTIDE SEQUENCE [LARGE SCALE GENOMIC DNA]</scope>
    <source>
        <strain evidence="1 2">NCTC7878</strain>
    </source>
</reference>
<evidence type="ECO:0000313" key="2">
    <source>
        <dbReference type="Proteomes" id="UP000249913"/>
    </source>
</evidence>
<accession>A0A2X2MDC9</accession>
<gene>
    <name evidence="1" type="primary">mnaA_4</name>
    <name evidence="1" type="ORF">NCTC7878_02865</name>
</gene>
<dbReference type="Gene3D" id="3.40.50.2000">
    <property type="entry name" value="Glycogen Phosphorylase B"/>
    <property type="match status" value="1"/>
</dbReference>
<evidence type="ECO:0000313" key="1">
    <source>
        <dbReference type="EMBL" id="SPZ99720.1"/>
    </source>
</evidence>
<proteinExistence type="predicted"/>
<dbReference type="SUPFAM" id="SSF53756">
    <property type="entry name" value="UDP-Glycosyltransferase/glycogen phosphorylase"/>
    <property type="match status" value="1"/>
</dbReference>
<keyword evidence="1" id="KW-0413">Isomerase</keyword>
<sequence>MKKIMTIFGTRPEAIKMAPLVKALEQEKMLEPIVVVTAQHREMLDSVLSTF</sequence>